<dbReference type="Gene3D" id="6.10.140.1950">
    <property type="match status" value="1"/>
</dbReference>
<comment type="function">
    <text evidence="1 8">Peptide chain release factor 1 directs the termination of translation in response to the peptide chain termination codons UAG and UAA.</text>
</comment>
<evidence type="ECO:0000256" key="3">
    <source>
        <dbReference type="ARBA" id="ARBA00010835"/>
    </source>
</evidence>
<dbReference type="Gene3D" id="3.30.160.20">
    <property type="match status" value="1"/>
</dbReference>
<dbReference type="PANTHER" id="PTHR43804">
    <property type="entry name" value="LD18447P"/>
    <property type="match status" value="1"/>
</dbReference>
<dbReference type="AlphaFoldDB" id="A0A7T4U3R0"/>
<evidence type="ECO:0000256" key="2">
    <source>
        <dbReference type="ARBA" id="ARBA00004496"/>
    </source>
</evidence>
<accession>A0A7T4U3R0</accession>
<dbReference type="RefSeq" id="WP_037589786.1">
    <property type="nucleotide sequence ID" value="NZ_CP065960.1"/>
</dbReference>
<keyword evidence="4 8" id="KW-0488">Methylation</keyword>
<dbReference type="PANTHER" id="PTHR43804:SF7">
    <property type="entry name" value="LD18447P"/>
    <property type="match status" value="1"/>
</dbReference>
<dbReference type="Gene3D" id="3.30.70.1660">
    <property type="match status" value="1"/>
</dbReference>
<evidence type="ECO:0000313" key="12">
    <source>
        <dbReference type="Proteomes" id="UP000274792"/>
    </source>
</evidence>
<dbReference type="SUPFAM" id="SSF75620">
    <property type="entry name" value="Release factor"/>
    <property type="match status" value="1"/>
</dbReference>
<comment type="subcellular location">
    <subcellularLocation>
        <location evidence="2 8">Cytoplasm</location>
    </subcellularLocation>
</comment>
<dbReference type="GO" id="GO:0005829">
    <property type="term" value="C:cytosol"/>
    <property type="evidence" value="ECO:0007669"/>
    <property type="project" value="UniProtKB-ARBA"/>
</dbReference>
<dbReference type="SMART" id="SM00937">
    <property type="entry name" value="PCRF"/>
    <property type="match status" value="1"/>
</dbReference>
<evidence type="ECO:0000256" key="4">
    <source>
        <dbReference type="ARBA" id="ARBA00022481"/>
    </source>
</evidence>
<comment type="PTM">
    <text evidence="8">Methylated by PrmC. Methylation increases the termination efficiency of RF1.</text>
</comment>
<dbReference type="HAMAP" id="MF_00093">
    <property type="entry name" value="Rel_fac_1"/>
    <property type="match status" value="1"/>
</dbReference>
<comment type="similarity">
    <text evidence="3 8">Belongs to the prokaryotic/mitochondrial release factor family.</text>
</comment>
<dbReference type="InterPro" id="IPR004373">
    <property type="entry name" value="RF-1"/>
</dbReference>
<dbReference type="NCBIfam" id="NF001859">
    <property type="entry name" value="PRK00591.1"/>
    <property type="match status" value="1"/>
</dbReference>
<evidence type="ECO:0000256" key="5">
    <source>
        <dbReference type="ARBA" id="ARBA00022490"/>
    </source>
</evidence>
<dbReference type="Pfam" id="PF03462">
    <property type="entry name" value="PCRF"/>
    <property type="match status" value="1"/>
</dbReference>
<keyword evidence="5 8" id="KW-0963">Cytoplasm</keyword>
<dbReference type="Pfam" id="PF00472">
    <property type="entry name" value="RF-1"/>
    <property type="match status" value="1"/>
</dbReference>
<dbReference type="EMBL" id="CP069389">
    <property type="protein sequence ID" value="QRN91980.1"/>
    <property type="molecule type" value="Genomic_DNA"/>
</dbReference>
<dbReference type="FunFam" id="3.30.70.1660:FF:000002">
    <property type="entry name" value="Peptide chain release factor 1"/>
    <property type="match status" value="1"/>
</dbReference>
<feature type="modified residue" description="N5-methylglutamine" evidence="8">
    <location>
        <position position="233"/>
    </location>
</feature>
<dbReference type="Proteomes" id="UP000274792">
    <property type="component" value="Unassembled WGS sequence"/>
</dbReference>
<feature type="domain" description="Prokaryotic-type class I peptide chain release factors" evidence="9">
    <location>
        <begin position="226"/>
        <end position="242"/>
    </location>
</feature>
<dbReference type="EMBL" id="RXWV01000036">
    <property type="protein sequence ID" value="RTX72940.1"/>
    <property type="molecule type" value="Genomic_DNA"/>
</dbReference>
<dbReference type="NCBIfam" id="TIGR00019">
    <property type="entry name" value="prfA"/>
    <property type="match status" value="1"/>
</dbReference>
<gene>
    <name evidence="8 11" type="primary">prfA</name>
    <name evidence="11" type="ORF">CD117_07410</name>
    <name evidence="10" type="ORF">JRU67_03985</name>
</gene>
<dbReference type="FunFam" id="3.30.160.20:FF:000004">
    <property type="entry name" value="Peptide chain release factor 1"/>
    <property type="match status" value="1"/>
</dbReference>
<dbReference type="FunFam" id="3.30.70.1660:FF:000004">
    <property type="entry name" value="Peptide chain release factor 1"/>
    <property type="match status" value="1"/>
</dbReference>
<protein>
    <recommendedName>
        <fullName evidence="7 8">Peptide chain release factor 1</fullName>
        <shortName evidence="8">RF-1</shortName>
    </recommendedName>
</protein>
<evidence type="ECO:0000256" key="8">
    <source>
        <dbReference type="HAMAP-Rule" id="MF_00093"/>
    </source>
</evidence>
<name>A0A7T4U3R0_MAMSC</name>
<dbReference type="InterPro" id="IPR000352">
    <property type="entry name" value="Pep_chain_release_fac_I"/>
</dbReference>
<proteinExistence type="inferred from homology"/>
<dbReference type="Proteomes" id="UP000640299">
    <property type="component" value="Chromosome"/>
</dbReference>
<reference evidence="11 12" key="1">
    <citation type="submission" date="2018-10" db="EMBL/GenBank/DDBJ databases">
        <title>A collection Staphylococci species genome sequencing.</title>
        <authorList>
            <person name="Cole K."/>
        </authorList>
    </citation>
    <scope>NUCLEOTIDE SEQUENCE [LARGE SCALE GENOMIC DNA]</scope>
    <source>
        <strain evidence="11">CCUG 37923</strain>
        <strain evidence="12">NCTC 12218</strain>
    </source>
</reference>
<evidence type="ECO:0000313" key="11">
    <source>
        <dbReference type="EMBL" id="RTX72940.1"/>
    </source>
</evidence>
<dbReference type="InterPro" id="IPR045853">
    <property type="entry name" value="Pep_chain_release_fac_I_sf"/>
</dbReference>
<keyword evidence="6 8" id="KW-0648">Protein biosynthesis</keyword>
<sequence length="358" mass="40584">MFDQLEIVENRYEQLNELLSDPDVVSDTDKLRKYSKEQSDLQKTVDVYRTYKSVKGDIEDAKLMLNETTDKEEQDMLKEEINSLTKRVPELESELKFLLIPKDPNDDKNVIMEIRGAAGGDEAAIFAGDLFRMYSRFAEAHGYKIDVVEENISDHGGYKEVSFSIQGNGAFSKLKYENGAHRVQRVPETESGGRIHTSTATVAVLPEAEDVEIDIRTEDLKIETYRSSGSGGQHVNTTDSAVRITHLPTGIVATSSEKSQIKNREKAFKVLKARVYDMMVQEENAKYAEKRKSAVGTGDRSERIRTYNYPQNRVTDHRIGLTLQKLDQIMEGKVDEIIDALTLHEQTEKLEELNNGQL</sequence>
<dbReference type="InterPro" id="IPR050057">
    <property type="entry name" value="Prokaryotic/Mito_RF"/>
</dbReference>
<reference evidence="10" key="2">
    <citation type="submission" date="2021-02" db="EMBL/GenBank/DDBJ databases">
        <title>cfr and optrA-positive Staphylococcus spp.</title>
        <authorList>
            <person name="Chen L."/>
        </authorList>
    </citation>
    <scope>NUCLEOTIDE SEQUENCE</scope>
    <source>
        <strain evidence="10">GDQ20D70P</strain>
    </source>
</reference>
<evidence type="ECO:0000313" key="10">
    <source>
        <dbReference type="EMBL" id="QRN91980.1"/>
    </source>
</evidence>
<dbReference type="GO" id="GO:0016149">
    <property type="term" value="F:translation release factor activity, codon specific"/>
    <property type="evidence" value="ECO:0007669"/>
    <property type="project" value="UniProtKB-UniRule"/>
</dbReference>
<evidence type="ECO:0000256" key="7">
    <source>
        <dbReference type="ARBA" id="ARBA00050039"/>
    </source>
</evidence>
<dbReference type="InterPro" id="IPR005139">
    <property type="entry name" value="PCRF"/>
</dbReference>
<evidence type="ECO:0000256" key="6">
    <source>
        <dbReference type="ARBA" id="ARBA00022917"/>
    </source>
</evidence>
<dbReference type="PROSITE" id="PS00745">
    <property type="entry name" value="RF_PROK_I"/>
    <property type="match status" value="1"/>
</dbReference>
<evidence type="ECO:0000256" key="1">
    <source>
        <dbReference type="ARBA" id="ARBA00002986"/>
    </source>
</evidence>
<organism evidence="11 12">
    <name type="scientific">Mammaliicoccus sciuri</name>
    <name type="common">Staphylococcus sciuri</name>
    <dbReference type="NCBI Taxonomy" id="1296"/>
    <lineage>
        <taxon>Bacteria</taxon>
        <taxon>Bacillati</taxon>
        <taxon>Bacillota</taxon>
        <taxon>Bacilli</taxon>
        <taxon>Bacillales</taxon>
        <taxon>Staphylococcaceae</taxon>
        <taxon>Mammaliicoccus</taxon>
    </lineage>
</organism>
<evidence type="ECO:0000259" key="9">
    <source>
        <dbReference type="PROSITE" id="PS00745"/>
    </source>
</evidence>